<dbReference type="STRING" id="1602171.ST44_08010"/>
<dbReference type="AlphaFoldDB" id="A0A0D0IT36"/>
<dbReference type="Proteomes" id="UP000032046">
    <property type="component" value="Unassembled WGS sequence"/>
</dbReference>
<evidence type="ECO:0000313" key="2">
    <source>
        <dbReference type="Proteomes" id="UP000032046"/>
    </source>
</evidence>
<evidence type="ECO:0000313" key="1">
    <source>
        <dbReference type="EMBL" id="KIP61862.1"/>
    </source>
</evidence>
<organism evidence="1 2">
    <name type="scientific">Prevotella pectinovora</name>
    <dbReference type="NCBI Taxonomy" id="1602169"/>
    <lineage>
        <taxon>Bacteria</taxon>
        <taxon>Pseudomonadati</taxon>
        <taxon>Bacteroidota</taxon>
        <taxon>Bacteroidia</taxon>
        <taxon>Bacteroidales</taxon>
        <taxon>Prevotellaceae</taxon>
        <taxon>Prevotella</taxon>
    </lineage>
</organism>
<gene>
    <name evidence="1" type="ORF">ST44_08010</name>
</gene>
<keyword evidence="2" id="KW-1185">Reference proteome</keyword>
<name>A0A0D0IT36_9BACT</name>
<proteinExistence type="predicted"/>
<sequence>MFLYILLSSGKDTQKIFFCKILYKFFAIRQIEAVPFLFIITRLKQRTDEDNAKETSYVPKEKEYIWSTYKKFTELHVATQ</sequence>
<protein>
    <submittedName>
        <fullName evidence="1">Uncharacterized protein</fullName>
    </submittedName>
</protein>
<accession>A0A0D0IT36</accession>
<dbReference type="EMBL" id="JXQK01000061">
    <property type="protein sequence ID" value="KIP61862.1"/>
    <property type="molecule type" value="Genomic_DNA"/>
</dbReference>
<reference evidence="1 2" key="1">
    <citation type="submission" date="2015-01" db="EMBL/GenBank/DDBJ databases">
        <title>Comparative genomics of non-oral Prevotella species.</title>
        <authorList>
            <person name="Accetto T."/>
            <person name="Nograsek B."/>
            <person name="Avgustin G."/>
        </authorList>
    </citation>
    <scope>NUCLEOTIDE SEQUENCE [LARGE SCALE GENOMIC DNA]</scope>
    <source>
        <strain evidence="1 2">P5-119</strain>
    </source>
</reference>
<comment type="caution">
    <text evidence="1">The sequence shown here is derived from an EMBL/GenBank/DDBJ whole genome shotgun (WGS) entry which is preliminary data.</text>
</comment>